<name>A0A238Y8P1_HALVU</name>
<evidence type="ECO:0000313" key="2">
    <source>
        <dbReference type="EMBL" id="SNR66709.1"/>
    </source>
</evidence>
<dbReference type="EMBL" id="FZNQ01000032">
    <property type="protein sequence ID" value="SNR66709.1"/>
    <property type="molecule type" value="Genomic_DNA"/>
</dbReference>
<reference evidence="2 3" key="1">
    <citation type="submission" date="2017-06" db="EMBL/GenBank/DDBJ databases">
        <authorList>
            <person name="Kim H.J."/>
            <person name="Triplett B.A."/>
        </authorList>
    </citation>
    <scope>NUCLEOTIDE SEQUENCE [LARGE SCALE GENOMIC DNA]</scope>
    <source>
        <strain evidence="2 3">DSM 8800</strain>
    </source>
</reference>
<sequence length="159" mass="18829">MFRFTPYESDCVDDRIDRRSLSDSPIAYTVSNRQLFIRFSVRYSRLVSKMHTRQTNKSIIHTFSESIRRTAPGSTQDLLSEYYHNDIVWHGPSPINTLRGRDELRNEFWDPFLEAFPDLQKDDYILFAGEFDGDEWVCATGNFVGTFENDWLNVRRQTR</sequence>
<dbReference type="Gene3D" id="3.10.450.50">
    <property type="match status" value="1"/>
</dbReference>
<evidence type="ECO:0000313" key="3">
    <source>
        <dbReference type="Proteomes" id="UP000198397"/>
    </source>
</evidence>
<dbReference type="Proteomes" id="UP000198397">
    <property type="component" value="Unassembled WGS sequence"/>
</dbReference>
<organism evidence="2 3">
    <name type="scientific">Halorubrum vacuolatum</name>
    <name type="common">Natronobacterium vacuolatum</name>
    <dbReference type="NCBI Taxonomy" id="63740"/>
    <lineage>
        <taxon>Archaea</taxon>
        <taxon>Methanobacteriati</taxon>
        <taxon>Methanobacteriota</taxon>
        <taxon>Stenosarchaea group</taxon>
        <taxon>Halobacteria</taxon>
        <taxon>Halobacteriales</taxon>
        <taxon>Haloferacaceae</taxon>
        <taxon>Halorubrum</taxon>
    </lineage>
</organism>
<protein>
    <submittedName>
        <fullName evidence="2">SnoaL-like domain-containing protein</fullName>
    </submittedName>
</protein>
<dbReference type="Pfam" id="PF12680">
    <property type="entry name" value="SnoaL_2"/>
    <property type="match status" value="1"/>
</dbReference>
<feature type="domain" description="SnoaL-like" evidence="1">
    <location>
        <begin position="77"/>
        <end position="120"/>
    </location>
</feature>
<accession>A0A238Y8P1</accession>
<dbReference type="InterPro" id="IPR032710">
    <property type="entry name" value="NTF2-like_dom_sf"/>
</dbReference>
<evidence type="ECO:0000259" key="1">
    <source>
        <dbReference type="Pfam" id="PF12680"/>
    </source>
</evidence>
<proteinExistence type="predicted"/>
<dbReference type="SUPFAM" id="SSF54427">
    <property type="entry name" value="NTF2-like"/>
    <property type="match status" value="1"/>
</dbReference>
<gene>
    <name evidence="2" type="ORF">SAMN06264855_1324</name>
</gene>
<dbReference type="InterPro" id="IPR037401">
    <property type="entry name" value="SnoaL-like"/>
</dbReference>
<keyword evidence="3" id="KW-1185">Reference proteome</keyword>
<dbReference type="AlphaFoldDB" id="A0A238Y8P1"/>